<dbReference type="Pfam" id="PF01047">
    <property type="entry name" value="MarR"/>
    <property type="match status" value="1"/>
</dbReference>
<dbReference type="InterPro" id="IPR023187">
    <property type="entry name" value="Tscrpt_reg_MarR-type_CS"/>
</dbReference>
<dbReference type="RefSeq" id="WP_407883816.1">
    <property type="nucleotide sequence ID" value="NZ_BQXO01000003.1"/>
</dbReference>
<dbReference type="InterPro" id="IPR000835">
    <property type="entry name" value="HTH_MarR-typ"/>
</dbReference>
<dbReference type="PROSITE" id="PS01117">
    <property type="entry name" value="HTH_MARR_1"/>
    <property type="match status" value="1"/>
</dbReference>
<dbReference type="PANTHER" id="PTHR33164:SF43">
    <property type="entry name" value="HTH-TYPE TRANSCRIPTIONAL REPRESSOR YETL"/>
    <property type="match status" value="1"/>
</dbReference>
<keyword evidence="1" id="KW-0805">Transcription regulation</keyword>
<dbReference type="Proteomes" id="UP001628078">
    <property type="component" value="Unassembled WGS sequence"/>
</dbReference>
<dbReference type="Gene3D" id="1.10.10.10">
    <property type="entry name" value="Winged helix-like DNA-binding domain superfamily/Winged helix DNA-binding domain"/>
    <property type="match status" value="1"/>
</dbReference>
<organism evidence="5 6">
    <name type="scientific">Furfurilactobacillus curtus</name>
    <dbReference type="NCBI Taxonomy" id="1746200"/>
    <lineage>
        <taxon>Bacteria</taxon>
        <taxon>Bacillati</taxon>
        <taxon>Bacillota</taxon>
        <taxon>Bacilli</taxon>
        <taxon>Lactobacillales</taxon>
        <taxon>Lactobacillaceae</taxon>
        <taxon>Furfurilactobacillus</taxon>
    </lineage>
</organism>
<dbReference type="InterPro" id="IPR039422">
    <property type="entry name" value="MarR/SlyA-like"/>
</dbReference>
<name>A0ABQ5JT89_9LACO</name>
<dbReference type="SMART" id="SM00347">
    <property type="entry name" value="HTH_MARR"/>
    <property type="match status" value="1"/>
</dbReference>
<evidence type="ECO:0000313" key="5">
    <source>
        <dbReference type="EMBL" id="GKT06027.1"/>
    </source>
</evidence>
<sequence length="145" mass="16905">MANEELLAESIDVYIHFLKYLDEFVSRPAAEFQISFEQYLILHDVSRQQDLTLMTIAEDRKVTRSAISRQIRSLLNKDLILQSPDPHDRRKMNLSLTQKGQQAEQQITARVTKRFSSWIGEFGEEQAKQVIDFIREFGIKFANAD</sequence>
<dbReference type="PANTHER" id="PTHR33164">
    <property type="entry name" value="TRANSCRIPTIONAL REGULATOR, MARR FAMILY"/>
    <property type="match status" value="1"/>
</dbReference>
<protein>
    <submittedName>
        <fullName evidence="5">MarR family transcriptional regulator</fullName>
    </submittedName>
</protein>
<evidence type="ECO:0000256" key="3">
    <source>
        <dbReference type="ARBA" id="ARBA00023163"/>
    </source>
</evidence>
<keyword evidence="6" id="KW-1185">Reference proteome</keyword>
<dbReference type="InterPro" id="IPR036388">
    <property type="entry name" value="WH-like_DNA-bd_sf"/>
</dbReference>
<gene>
    <name evidence="5" type="ORF">JCM31185_13150</name>
</gene>
<evidence type="ECO:0000259" key="4">
    <source>
        <dbReference type="PROSITE" id="PS50995"/>
    </source>
</evidence>
<feature type="domain" description="HTH marR-type" evidence="4">
    <location>
        <begin position="1"/>
        <end position="139"/>
    </location>
</feature>
<reference evidence="5 6" key="1">
    <citation type="submission" date="2022-03" db="EMBL/GenBank/DDBJ databases">
        <title>Draft genome sequence of Furfurilactobacillus curtus JCM 31185.</title>
        <authorList>
            <person name="Suzuki S."/>
            <person name="Endo A."/>
            <person name="Kajikawa A."/>
        </authorList>
    </citation>
    <scope>NUCLEOTIDE SEQUENCE [LARGE SCALE GENOMIC DNA]</scope>
    <source>
        <strain evidence="5 6">JCM 31185</strain>
    </source>
</reference>
<accession>A0ABQ5JT89</accession>
<evidence type="ECO:0000256" key="2">
    <source>
        <dbReference type="ARBA" id="ARBA00023125"/>
    </source>
</evidence>
<keyword evidence="2" id="KW-0238">DNA-binding</keyword>
<keyword evidence="3" id="KW-0804">Transcription</keyword>
<dbReference type="EMBL" id="BQXO01000003">
    <property type="protein sequence ID" value="GKT06027.1"/>
    <property type="molecule type" value="Genomic_DNA"/>
</dbReference>
<dbReference type="InterPro" id="IPR036390">
    <property type="entry name" value="WH_DNA-bd_sf"/>
</dbReference>
<dbReference type="SUPFAM" id="SSF46785">
    <property type="entry name" value="Winged helix' DNA-binding domain"/>
    <property type="match status" value="1"/>
</dbReference>
<proteinExistence type="predicted"/>
<comment type="caution">
    <text evidence="5">The sequence shown here is derived from an EMBL/GenBank/DDBJ whole genome shotgun (WGS) entry which is preliminary data.</text>
</comment>
<evidence type="ECO:0000256" key="1">
    <source>
        <dbReference type="ARBA" id="ARBA00023015"/>
    </source>
</evidence>
<dbReference type="PROSITE" id="PS50995">
    <property type="entry name" value="HTH_MARR_2"/>
    <property type="match status" value="1"/>
</dbReference>
<evidence type="ECO:0000313" key="6">
    <source>
        <dbReference type="Proteomes" id="UP001628078"/>
    </source>
</evidence>